<dbReference type="PROSITE" id="PS51257">
    <property type="entry name" value="PROKAR_LIPOPROTEIN"/>
    <property type="match status" value="1"/>
</dbReference>
<dbReference type="Proteomes" id="UP000244905">
    <property type="component" value="Unassembled WGS sequence"/>
</dbReference>
<evidence type="ECO:0000256" key="1">
    <source>
        <dbReference type="SAM" id="SignalP"/>
    </source>
</evidence>
<sequence>MPDNNRPIYSLLALALIMLALTCSCSDETGFKGPVEMQLWDLVTYEGCTDGGDGSRFTFRQVDDSPLITLISPTLLPAETTAGTRMIIRYIPESGEAYTSGNITLLSAARINQSPVATEWKEEFDNWNRDKVYLYSVWRTGNYLNFHVRLTYDPEPRLFQLAADPATIGTEYPDIYLVHIMASPTDYHDRAYFASFDIAGVWNSPQTKGIRLHVANTNLDQQEFTFVKDI</sequence>
<keyword evidence="1" id="KW-0732">Signal</keyword>
<accession>A0A2V1IS15</accession>
<keyword evidence="3" id="KW-1185">Reference proteome</keyword>
<evidence type="ECO:0000313" key="3">
    <source>
        <dbReference type="Proteomes" id="UP000244905"/>
    </source>
</evidence>
<reference evidence="3" key="1">
    <citation type="submission" date="2018-02" db="EMBL/GenBank/DDBJ databases">
        <authorList>
            <person name="Clavel T."/>
            <person name="Strowig T."/>
        </authorList>
    </citation>
    <scope>NUCLEOTIDE SEQUENCE [LARGE SCALE GENOMIC DNA]</scope>
    <source>
        <strain evidence="3">DSM 103720</strain>
    </source>
</reference>
<name>A0A2V1IS15_9BACT</name>
<feature type="signal peptide" evidence="1">
    <location>
        <begin position="1"/>
        <end position="25"/>
    </location>
</feature>
<evidence type="ECO:0000313" key="2">
    <source>
        <dbReference type="EMBL" id="PWB03304.1"/>
    </source>
</evidence>
<dbReference type="AlphaFoldDB" id="A0A2V1IS15"/>
<gene>
    <name evidence="2" type="ORF">C5O23_03925</name>
</gene>
<dbReference type="EMBL" id="PUEC01000006">
    <property type="protein sequence ID" value="PWB03304.1"/>
    <property type="molecule type" value="Genomic_DNA"/>
</dbReference>
<organism evidence="2 3">
    <name type="scientific">Duncaniella muris</name>
    <dbReference type="NCBI Taxonomy" id="2094150"/>
    <lineage>
        <taxon>Bacteria</taxon>
        <taxon>Pseudomonadati</taxon>
        <taxon>Bacteroidota</taxon>
        <taxon>Bacteroidia</taxon>
        <taxon>Bacteroidales</taxon>
        <taxon>Muribaculaceae</taxon>
        <taxon>Duncaniella</taxon>
    </lineage>
</organism>
<comment type="caution">
    <text evidence="2">The sequence shown here is derived from an EMBL/GenBank/DDBJ whole genome shotgun (WGS) entry which is preliminary data.</text>
</comment>
<protein>
    <submittedName>
        <fullName evidence="2">Uncharacterized protein</fullName>
    </submittedName>
</protein>
<proteinExistence type="predicted"/>
<dbReference type="Gene3D" id="2.60.40.2370">
    <property type="entry name" value="NigD-like, C-terminal beta sandwich domain"/>
    <property type="match status" value="1"/>
</dbReference>
<feature type="chain" id="PRO_5015930180" evidence="1">
    <location>
        <begin position="26"/>
        <end position="230"/>
    </location>
</feature>
<dbReference type="InterPro" id="IPR038143">
    <property type="entry name" value="NigD-like_C_dom_sf"/>
</dbReference>